<dbReference type="KEGG" id="ppi:YSA_p00168"/>
<geneLocation type="plasmid" evidence="3 4">
    <name>pND6-2</name>
</geneLocation>
<reference evidence="3 4" key="1">
    <citation type="journal article" date="2012" name="J. Bacteriol.">
        <title>Complete Genome Sequence of the Naphthalene-Degrading Pseudomonas putida Strain ND6.</title>
        <authorList>
            <person name="Li S."/>
            <person name="Zhao H."/>
            <person name="Li Y."/>
            <person name="Niu S."/>
            <person name="Cai B."/>
        </authorList>
    </citation>
    <scope>NUCLEOTIDE SEQUENCE [LARGE SCALE GENOMIC DNA]</scope>
    <source>
        <strain evidence="3 4">ND6</strain>
        <plasmid evidence="3 4">pND6-2</plasmid>
    </source>
</reference>
<organism evidence="3 4">
    <name type="scientific">Pseudomonas putida ND6</name>
    <dbReference type="NCBI Taxonomy" id="231023"/>
    <lineage>
        <taxon>Bacteria</taxon>
        <taxon>Pseudomonadati</taxon>
        <taxon>Pseudomonadota</taxon>
        <taxon>Gammaproteobacteria</taxon>
        <taxon>Pseudomonadales</taxon>
        <taxon>Pseudomonadaceae</taxon>
        <taxon>Pseudomonas</taxon>
    </lineage>
</organism>
<sequence>MADKISKLDNLKVALSDGPTRLIYGGSFLIMLIAAGAGYWFFTSNKKTTADPSYVNSYQGLQGPAVMSGGGPMPQSTPQYDAYIAQENSDNVRAAVQSGSSAVPTVRTGVTETVIEDPAPPKKKAPEEDPDAVRRRNEEREKQLADAQKRYDEARRANDEAIKARKEAMSQQVGLLVKNWEPSSHKTLDIYSTATANTASGAAGAGGKGQVGAASNVQQTPALKLARAGDLQCGQVDTAVNTDEPGPVLATIWQEGELKRTKLLGKIETGQNAQKATLHFTTANIPGVNGSVQVDAYAVDPNTARTALATDVDNHLVQRYGLFLAATFLEGYGTAIMQAGQNQQLVASPSGTVVQTDALDNTQILSAAAGNVGKRVADSLADGVNRKPTITIDSGTAVCFLFMNDVEIKGEGNK</sequence>
<dbReference type="HOGENOM" id="CLU_668803_0_0_6"/>
<keyword evidence="3" id="KW-0614">Plasmid</keyword>
<evidence type="ECO:0000313" key="4">
    <source>
        <dbReference type="Proteomes" id="UP000005268"/>
    </source>
</evidence>
<proteinExistence type="predicted"/>
<keyword evidence="2" id="KW-0472">Membrane</keyword>
<dbReference type="InterPro" id="IPR005498">
    <property type="entry name" value="T4SS_VirB10/TraB/TrbI"/>
</dbReference>
<keyword evidence="2" id="KW-1133">Transmembrane helix</keyword>
<dbReference type="RefSeq" id="WP_015026516.1">
    <property type="nucleotide sequence ID" value="NC_018746.1"/>
</dbReference>
<dbReference type="CDD" id="cd16431">
    <property type="entry name" value="IcmE"/>
    <property type="match status" value="1"/>
</dbReference>
<dbReference type="EMBL" id="CP003589">
    <property type="protein sequence ID" value="AFK73045.1"/>
    <property type="molecule type" value="Genomic_DNA"/>
</dbReference>
<protein>
    <submittedName>
        <fullName evidence="3">IcmE/DotG protein</fullName>
    </submittedName>
</protein>
<feature type="compositionally biased region" description="Basic and acidic residues" evidence="1">
    <location>
        <begin position="124"/>
        <end position="153"/>
    </location>
</feature>
<feature type="compositionally biased region" description="Polar residues" evidence="1">
    <location>
        <begin position="97"/>
        <end position="111"/>
    </location>
</feature>
<feature type="transmembrane region" description="Helical" evidence="2">
    <location>
        <begin position="21"/>
        <end position="42"/>
    </location>
</feature>
<dbReference type="Proteomes" id="UP000005268">
    <property type="component" value="Plasmid pND6-2"/>
</dbReference>
<evidence type="ECO:0000313" key="3">
    <source>
        <dbReference type="EMBL" id="AFK73045.1"/>
    </source>
</evidence>
<feature type="region of interest" description="Disordered" evidence="1">
    <location>
        <begin position="97"/>
        <end position="153"/>
    </location>
</feature>
<dbReference type="InterPro" id="IPR049855">
    <property type="entry name" value="DotG/IcmE-like_C"/>
</dbReference>
<keyword evidence="2" id="KW-0812">Transmembrane</keyword>
<evidence type="ECO:0000256" key="2">
    <source>
        <dbReference type="SAM" id="Phobius"/>
    </source>
</evidence>
<gene>
    <name evidence="3" type="ORF">YSA_p00168</name>
</gene>
<dbReference type="AlphaFoldDB" id="I3V5M4"/>
<evidence type="ECO:0000256" key="1">
    <source>
        <dbReference type="SAM" id="MobiDB-lite"/>
    </source>
</evidence>
<name>I3V5M4_PSEPU</name>
<dbReference type="PATRIC" id="fig|231023.4.peg.5537"/>
<accession>I3V5M4</accession>
<dbReference type="Pfam" id="PF03743">
    <property type="entry name" value="TrbI"/>
    <property type="match status" value="1"/>
</dbReference>